<protein>
    <submittedName>
        <fullName evidence="2">Transporter family-2 protein</fullName>
    </submittedName>
</protein>
<dbReference type="PANTHER" id="PTHR34821:SF2">
    <property type="entry name" value="INNER MEMBRANE PROTEIN YDCZ"/>
    <property type="match status" value="1"/>
</dbReference>
<dbReference type="AlphaFoldDB" id="A0A2V2BKF8"/>
<dbReference type="OrthoDB" id="9097160at2"/>
<dbReference type="PANTHER" id="PTHR34821">
    <property type="entry name" value="INNER MEMBRANE PROTEIN YDCZ"/>
    <property type="match status" value="1"/>
</dbReference>
<keyword evidence="1" id="KW-0812">Transmembrane</keyword>
<name>A0A2V2BKF8_9GAMM</name>
<comment type="caution">
    <text evidence="2">The sequence shown here is derived from an EMBL/GenBank/DDBJ whole genome shotgun (WGS) entry which is preliminary data.</text>
</comment>
<dbReference type="RefSeq" id="WP_109717492.1">
    <property type="nucleotide sequence ID" value="NZ_QGHF01000006.1"/>
</dbReference>
<reference evidence="2 3" key="1">
    <citation type="submission" date="2018-05" db="EMBL/GenBank/DDBJ databases">
        <title>Genomic Encyclopedia of Type Strains, Phase IV (KMG-V): Genome sequencing to study the core and pangenomes of soil and plant-associated prokaryotes.</title>
        <authorList>
            <person name="Whitman W."/>
        </authorList>
    </citation>
    <scope>NUCLEOTIDE SEQUENCE [LARGE SCALE GENOMIC DNA]</scope>
    <source>
        <strain evidence="2 3">PNA 200-10</strain>
    </source>
</reference>
<gene>
    <name evidence="2" type="ORF">C7431_10687</name>
</gene>
<dbReference type="Proteomes" id="UP000245981">
    <property type="component" value="Unassembled WGS sequence"/>
</dbReference>
<keyword evidence="1" id="KW-0472">Membrane</keyword>
<dbReference type="EMBL" id="QGHF01000006">
    <property type="protein sequence ID" value="PWK96166.1"/>
    <property type="molecule type" value="Genomic_DNA"/>
</dbReference>
<feature type="transmembrane region" description="Helical" evidence="1">
    <location>
        <begin position="67"/>
        <end position="86"/>
    </location>
</feature>
<accession>A0A2V2BKF8</accession>
<feature type="transmembrane region" description="Helical" evidence="1">
    <location>
        <begin position="92"/>
        <end position="112"/>
    </location>
</feature>
<feature type="transmembrane region" description="Helical" evidence="1">
    <location>
        <begin position="124"/>
        <end position="144"/>
    </location>
</feature>
<proteinExistence type="predicted"/>
<sequence length="146" mass="14937">MIIYVVIAVLAGAMLPLQAVFNARLGHALGSPLWAAAVSALVSALVLFILGAITTGTLPRTSSLPSLPLWAWFGGLCGVMTLAGVTVSLPRLGAAAMVALVIAGQVAFSLVIDRFGLFGVPPHPITVQRAMAAVLLLAGTVLLLQE</sequence>
<dbReference type="STRING" id="574096.HA38_19705"/>
<dbReference type="InterPro" id="IPR006750">
    <property type="entry name" value="YdcZ"/>
</dbReference>
<evidence type="ECO:0000313" key="3">
    <source>
        <dbReference type="Proteomes" id="UP000245981"/>
    </source>
</evidence>
<organism evidence="2 3">
    <name type="scientific">Pantoea allii</name>
    <dbReference type="NCBI Taxonomy" id="574096"/>
    <lineage>
        <taxon>Bacteria</taxon>
        <taxon>Pseudomonadati</taxon>
        <taxon>Pseudomonadota</taxon>
        <taxon>Gammaproteobacteria</taxon>
        <taxon>Enterobacterales</taxon>
        <taxon>Erwiniaceae</taxon>
        <taxon>Pantoea</taxon>
    </lineage>
</organism>
<evidence type="ECO:0000256" key="1">
    <source>
        <dbReference type="SAM" id="Phobius"/>
    </source>
</evidence>
<dbReference type="GO" id="GO:0005886">
    <property type="term" value="C:plasma membrane"/>
    <property type="evidence" value="ECO:0007669"/>
    <property type="project" value="TreeGrafter"/>
</dbReference>
<dbReference type="Pfam" id="PF04657">
    <property type="entry name" value="DMT_YdcZ"/>
    <property type="match status" value="1"/>
</dbReference>
<evidence type="ECO:0000313" key="2">
    <source>
        <dbReference type="EMBL" id="PWK96166.1"/>
    </source>
</evidence>
<keyword evidence="1" id="KW-1133">Transmembrane helix</keyword>
<feature type="transmembrane region" description="Helical" evidence="1">
    <location>
        <begin position="32"/>
        <end position="55"/>
    </location>
</feature>